<reference evidence="1" key="1">
    <citation type="submission" date="2025-08" db="UniProtKB">
        <authorList>
            <consortium name="Ensembl"/>
        </authorList>
    </citation>
    <scope>IDENTIFICATION</scope>
</reference>
<accession>A0A8C8XW14</accession>
<dbReference type="AlphaFoldDB" id="A0A8C8XW14"/>
<sequence>MAPSHLSVREMREDEKPLVLEMLKVRTGARWGERVGVSGRGATLAQLPPRLRL</sequence>
<organism evidence="1 2">
    <name type="scientific">Panthera leo</name>
    <name type="common">Lion</name>
    <dbReference type="NCBI Taxonomy" id="9689"/>
    <lineage>
        <taxon>Eukaryota</taxon>
        <taxon>Metazoa</taxon>
        <taxon>Chordata</taxon>
        <taxon>Craniata</taxon>
        <taxon>Vertebrata</taxon>
        <taxon>Euteleostomi</taxon>
        <taxon>Mammalia</taxon>
        <taxon>Eutheria</taxon>
        <taxon>Laurasiatheria</taxon>
        <taxon>Carnivora</taxon>
        <taxon>Feliformia</taxon>
        <taxon>Felidae</taxon>
        <taxon>Pantherinae</taxon>
        <taxon>Panthera</taxon>
    </lineage>
</organism>
<proteinExistence type="predicted"/>
<dbReference type="Proteomes" id="UP000694399">
    <property type="component" value="Unassembled WGS sequence"/>
</dbReference>
<name>A0A8C8XW14_PANLE</name>
<evidence type="ECO:0000313" key="2">
    <source>
        <dbReference type="Proteomes" id="UP000694399"/>
    </source>
</evidence>
<protein>
    <submittedName>
        <fullName evidence="1">Uncharacterized protein</fullName>
    </submittedName>
</protein>
<dbReference type="Ensembl" id="ENSPLOT00000028368.1">
    <property type="protein sequence ID" value="ENSPLOP00000025697.1"/>
    <property type="gene ID" value="ENSPLOG00000018868.1"/>
</dbReference>
<evidence type="ECO:0000313" key="1">
    <source>
        <dbReference type="Ensembl" id="ENSPLOP00000025697.1"/>
    </source>
</evidence>
<reference evidence="1" key="2">
    <citation type="submission" date="2025-09" db="UniProtKB">
        <authorList>
            <consortium name="Ensembl"/>
        </authorList>
    </citation>
    <scope>IDENTIFICATION</scope>
</reference>
<keyword evidence="2" id="KW-1185">Reference proteome</keyword>